<dbReference type="Proteomes" id="UP000000864">
    <property type="component" value="Segment"/>
</dbReference>
<name>Q8QND2_ESV1K</name>
<reference evidence="1 2" key="2">
    <citation type="journal article" date="1998" name="Adv. Virus Res.">
        <title>Viruses in marine brown algae.</title>
        <authorList>
            <person name="Muller D.G."/>
            <person name="Kapp M."/>
            <person name="Knippers R."/>
        </authorList>
    </citation>
    <scope>NUCLEOTIDE SEQUENCE [LARGE SCALE GENOMIC DNA]</scope>
    <source>
        <strain evidence="2">Isolate New Zealand/Kaikoura/1988</strain>
    </source>
</reference>
<reference evidence="1 2" key="1">
    <citation type="journal article" date="1995" name="Virology">
        <title>Coat protein of the Ectocarpus siliculosus virus.</title>
        <authorList>
            <person name="Klein M."/>
            <person name="Lanka S.T."/>
            <person name="Knippers R."/>
            <person name="Muller D.G."/>
        </authorList>
    </citation>
    <scope>NUCLEOTIDE SEQUENCE [LARGE SCALE GENOMIC DNA]</scope>
    <source>
        <strain evidence="2">Isolate New Zealand/Kaikoura/1988</strain>
    </source>
</reference>
<dbReference type="SUPFAM" id="SSF54001">
    <property type="entry name" value="Cysteine proteinases"/>
    <property type="match status" value="1"/>
</dbReference>
<accession>Q8QND2</accession>
<organismHost>
    <name type="scientific">Ectocarpus siliculosus</name>
    <name type="common">Brown alga</name>
    <name type="synonym">Conferva siliculosa</name>
    <dbReference type="NCBI Taxonomy" id="2880"/>
</organismHost>
<dbReference type="KEGG" id="vg:920672"/>
<dbReference type="Gene3D" id="3.90.70.80">
    <property type="match status" value="1"/>
</dbReference>
<keyword evidence="2" id="KW-1185">Reference proteome</keyword>
<dbReference type="EMBL" id="AF204951">
    <property type="protein sequence ID" value="AAK14565.1"/>
    <property type="molecule type" value="Genomic_DNA"/>
</dbReference>
<organism evidence="1 2">
    <name type="scientific">Ectocarpus siliculosus virus 1 (isolate New Zealand/Kaikoura/1988)</name>
    <name type="common">EsV-1</name>
    <dbReference type="NCBI Taxonomy" id="654926"/>
    <lineage>
        <taxon>Viruses</taxon>
        <taxon>Varidnaviria</taxon>
        <taxon>Bamfordvirae</taxon>
        <taxon>Nucleocytoviricota</taxon>
        <taxon>Megaviricetes</taxon>
        <taxon>Algavirales</taxon>
        <taxon>Phycodnaviridae</taxon>
        <taxon>Phaeovirus</taxon>
        <taxon>Phaeovirus unasiliculosus</taxon>
        <taxon>Ectocarpus siliculosus virus 1</taxon>
    </lineage>
</organism>
<evidence type="ECO:0000313" key="1">
    <source>
        <dbReference type="EMBL" id="AAK14565.1"/>
    </source>
</evidence>
<sequence length="199" mass="22907">MDEWFVRLVTVPSDGSCFFSSVAIALNDSVGSWRHNHKVTNMLRTHWHNYLELGLESPDNFTAKFVRYISSVSIGEEDLLAYNEVARADKKKTFECADDLAEHVLLSDCWVDTVTFGAFLKSLDCSVAVVVLDHELKQPLNMLDALTRDKDFYICLWLQDSHYQPMQLVHEGRELGACVSREIIRQFMGDCYPSHKHRF</sequence>
<gene>
    <name evidence="1" type="primary">ORF 150</name>
</gene>
<proteinExistence type="predicted"/>
<evidence type="ECO:0000313" key="2">
    <source>
        <dbReference type="Proteomes" id="UP000000864"/>
    </source>
</evidence>
<dbReference type="CDD" id="cd22744">
    <property type="entry name" value="OTU"/>
    <property type="match status" value="1"/>
</dbReference>
<dbReference type="InterPro" id="IPR038765">
    <property type="entry name" value="Papain-like_cys_pep_sf"/>
</dbReference>
<protein>
    <submittedName>
        <fullName evidence="1">EsV-1-150</fullName>
    </submittedName>
</protein>
<reference evidence="1 2" key="4">
    <citation type="journal article" date="2000" name="Virology">
        <title>The brown algal virus EsV-1 particle contains a putative hybrid histidine kinase.</title>
        <authorList>
            <person name="Delaroque N."/>
            <person name="Wolf S."/>
            <person name="Muller D.G."/>
            <person name="Knippers R."/>
        </authorList>
    </citation>
    <scope>NUCLEOTIDE SEQUENCE [LARGE SCALE GENOMIC DNA]</scope>
    <source>
        <strain evidence="2">Isolate New Zealand/Kaikoura/1988</strain>
    </source>
</reference>
<reference evidence="1 2" key="3">
    <citation type="journal article" date="2000" name="Virology">
        <title>Characterization and immunolocalization of major structural proteins in the brown algal virus EsV-1.</title>
        <authorList>
            <person name="Delaroque N."/>
            <person name="Wolf S."/>
            <person name="Muller D.G."/>
            <person name="Knippers R."/>
        </authorList>
    </citation>
    <scope>NUCLEOTIDE SEQUENCE [LARGE SCALE GENOMIC DNA]</scope>
    <source>
        <strain evidence="2">Isolate New Zealand/Kaikoura/1988</strain>
    </source>
</reference>